<dbReference type="GO" id="GO:0031124">
    <property type="term" value="P:mRNA 3'-end processing"/>
    <property type="evidence" value="ECO:0007669"/>
    <property type="project" value="InterPro"/>
</dbReference>
<evidence type="ECO:0000259" key="4">
    <source>
        <dbReference type="Pfam" id="PF05843"/>
    </source>
</evidence>
<dbReference type="PANTHER" id="PTHR19980:SF0">
    <property type="entry name" value="CLEAVAGE STIMULATION FACTOR SUBUNIT 3"/>
    <property type="match status" value="1"/>
</dbReference>
<sequence length="669" mass="77721">MDYGEIVKRDKYNTEAWTTLLNNVNTIEEARPLFERFFKIFPTAARYWKIWIEKEMSAKNLDRVEKIFDQCLFSNLDVDLWRSYINYIKLVKKGASDELQGINTAYEFVLKHVGIDLNATSIWNDHINFLKTELKGIATNEKIAAIRGVYHHAIITPMAGVDQIWREYDSWEHSNDKNLAKGILTSFNQQHQTAKMCSRQRKRLRRSIMSGMLARPPRGNSQVRDRDYLQVIHWSKLIDYEKSNPQRLTPTQLEERVVFTYKQSLQTLRHYPEMWNSYAEYVCERHQIGDAIAIYEKAITAIPDSILMNFFYAEFLESHKKIEEARTVYEKLISLNDDPLIFIQFLRFSRRCEGMAKARKLFIAARKSKKCSYHIYIAAAMLEYFQNDEPKVALKILKLGLPLFIQNSQFVLHYLDFLTHRNDVNNLRAVFERVLKEMDPKNSGPIWERYIEFEQRFGDLKALKEAERRLCTAMEYPEIKKRMCLYKRYGYLGLLPCSQAHYNTLERVLTTRIPDVHIESNSKSNAESSHSASLMAKRYTAASDVNFFRPDSTLMVEYKPGNPFLLPGQPVVTPDGADWPIPELPDPLDRLLRALPPSQITQGIPITADHLCTMISGSTIPEAVEDGKPSALGDFQELFTGEKRKSGVADEAPFRSDLYNQRRKAQKLS</sequence>
<comment type="subcellular location">
    <subcellularLocation>
        <location evidence="1">Nucleus</location>
    </subcellularLocation>
</comment>
<dbReference type="InterPro" id="IPR003107">
    <property type="entry name" value="HAT"/>
</dbReference>
<dbReference type="SMART" id="SM00386">
    <property type="entry name" value="HAT"/>
    <property type="match status" value="9"/>
</dbReference>
<name>A0A6A7G8I8_9CRUS</name>
<dbReference type="GO" id="GO:0005634">
    <property type="term" value="C:nucleus"/>
    <property type="evidence" value="ECO:0007669"/>
    <property type="project" value="UniProtKB-SubCell"/>
</dbReference>
<feature type="domain" description="Suppressor of forked" evidence="4">
    <location>
        <begin position="7"/>
        <end position="500"/>
    </location>
</feature>
<dbReference type="PANTHER" id="PTHR19980">
    <property type="entry name" value="RNA CLEAVAGE STIMULATION FACTOR"/>
    <property type="match status" value="1"/>
</dbReference>
<dbReference type="InterPro" id="IPR045243">
    <property type="entry name" value="Rna14-like"/>
</dbReference>
<protein>
    <submittedName>
        <fullName evidence="5">Cleavage stimulation factor subunit 77</fullName>
    </submittedName>
</protein>
<accession>A0A6A7G8I8</accession>
<evidence type="ECO:0000256" key="1">
    <source>
        <dbReference type="ARBA" id="ARBA00004123"/>
    </source>
</evidence>
<dbReference type="Gene3D" id="1.25.40.1040">
    <property type="match status" value="1"/>
</dbReference>
<keyword evidence="3" id="KW-0539">Nucleus</keyword>
<evidence type="ECO:0000256" key="3">
    <source>
        <dbReference type="ARBA" id="ARBA00023242"/>
    </source>
</evidence>
<dbReference type="InterPro" id="IPR008847">
    <property type="entry name" value="Suf"/>
</dbReference>
<dbReference type="Pfam" id="PF05843">
    <property type="entry name" value="Suf"/>
    <property type="match status" value="1"/>
</dbReference>
<keyword evidence="2" id="KW-0677">Repeat</keyword>
<reference evidence="5" key="1">
    <citation type="submission" date="2017-11" db="EMBL/GenBank/DDBJ databases">
        <title>The sensing device of the deep-sea amphipod.</title>
        <authorList>
            <person name="Kobayashi H."/>
            <person name="Nagahama T."/>
            <person name="Arai W."/>
            <person name="Sasagawa Y."/>
            <person name="Umeda M."/>
            <person name="Hayashi T."/>
            <person name="Nikaido I."/>
            <person name="Watanabe H."/>
            <person name="Oguri K."/>
            <person name="Kitazato H."/>
            <person name="Fujioka K."/>
            <person name="Kido Y."/>
            <person name="Takami H."/>
        </authorList>
    </citation>
    <scope>NUCLEOTIDE SEQUENCE</scope>
    <source>
        <tissue evidence="5">Whole body</tissue>
    </source>
</reference>
<dbReference type="AlphaFoldDB" id="A0A6A7G8I8"/>
<dbReference type="SUPFAM" id="SSF48452">
    <property type="entry name" value="TPR-like"/>
    <property type="match status" value="1"/>
</dbReference>
<proteinExistence type="evidence at transcript level"/>
<organism evidence="5">
    <name type="scientific">Hirondellea gigas</name>
    <dbReference type="NCBI Taxonomy" id="1518452"/>
    <lineage>
        <taxon>Eukaryota</taxon>
        <taxon>Metazoa</taxon>
        <taxon>Ecdysozoa</taxon>
        <taxon>Arthropoda</taxon>
        <taxon>Crustacea</taxon>
        <taxon>Multicrustacea</taxon>
        <taxon>Malacostraca</taxon>
        <taxon>Eumalacostraca</taxon>
        <taxon>Peracarida</taxon>
        <taxon>Amphipoda</taxon>
        <taxon>Amphilochidea</taxon>
        <taxon>Lysianassida</taxon>
        <taxon>Lysianassidira</taxon>
        <taxon>Lysianassoidea</taxon>
        <taxon>Lysianassidae</taxon>
        <taxon>Hirondellea</taxon>
    </lineage>
</organism>
<dbReference type="EMBL" id="IACT01008416">
    <property type="protein sequence ID" value="LAC27528.1"/>
    <property type="molecule type" value="mRNA"/>
</dbReference>
<evidence type="ECO:0000256" key="2">
    <source>
        <dbReference type="ARBA" id="ARBA00022737"/>
    </source>
</evidence>
<dbReference type="GO" id="GO:0003729">
    <property type="term" value="F:mRNA binding"/>
    <property type="evidence" value="ECO:0007669"/>
    <property type="project" value="TreeGrafter"/>
</dbReference>
<evidence type="ECO:0000313" key="5">
    <source>
        <dbReference type="EMBL" id="LAC27528.1"/>
    </source>
</evidence>
<dbReference type="InterPro" id="IPR011990">
    <property type="entry name" value="TPR-like_helical_dom_sf"/>
</dbReference>